<keyword evidence="2" id="KW-0732">Signal</keyword>
<sequence length="235" mass="25257">MKILTLIFGSLAVASGIELSNDLWDEFRDREIFFYTLKSNGTSDVSLARARRPAEKNCICTTTQCDCCAGLKLPRLKVNRQICTKMNYNRHTSLLRMGLCVKLFDLSTPGPNLHMCMDWLARIASVPIIVLHFDCMQMGLDGVHFMKPGESIDMPEGGAGGTTGGAPGGPVDPTNQIIEPGSPVTPATPSPPAPAPLPPDTGIITSPSGPNLPQIGGDGSDFDPVDDIKKKPIYY</sequence>
<dbReference type="VEuPathDB" id="VectorBase:LLONM1_001508"/>
<feature type="compositionally biased region" description="Basic and acidic residues" evidence="1">
    <location>
        <begin position="226"/>
        <end position="235"/>
    </location>
</feature>
<feature type="domain" description="DUF4773" evidence="3">
    <location>
        <begin position="97"/>
        <end position="142"/>
    </location>
</feature>
<proteinExistence type="predicted"/>
<organism evidence="5 6">
    <name type="scientific">Lutzomyia longipalpis</name>
    <name type="common">Sand fly</name>
    <dbReference type="NCBI Taxonomy" id="7200"/>
    <lineage>
        <taxon>Eukaryota</taxon>
        <taxon>Metazoa</taxon>
        <taxon>Ecdysozoa</taxon>
        <taxon>Arthropoda</taxon>
        <taxon>Hexapoda</taxon>
        <taxon>Insecta</taxon>
        <taxon>Pterygota</taxon>
        <taxon>Neoptera</taxon>
        <taxon>Endopterygota</taxon>
        <taxon>Diptera</taxon>
        <taxon>Nematocera</taxon>
        <taxon>Psychodoidea</taxon>
        <taxon>Psychodidae</taxon>
        <taxon>Lutzomyia</taxon>
        <taxon>Lutzomyia</taxon>
    </lineage>
</organism>
<evidence type="ECO:0000259" key="3">
    <source>
        <dbReference type="Pfam" id="PF15998"/>
    </source>
</evidence>
<dbReference type="InterPro" id="IPR031941">
    <property type="entry name" value="DUF4773"/>
</dbReference>
<feature type="compositionally biased region" description="Gly residues" evidence="1">
    <location>
        <begin position="157"/>
        <end position="168"/>
    </location>
</feature>
<dbReference type="Pfam" id="PF15998">
    <property type="entry name" value="DUF4773"/>
    <property type="match status" value="2"/>
</dbReference>
<feature type="chain" id="PRO_5044555412" evidence="2">
    <location>
        <begin position="17"/>
        <end position="235"/>
    </location>
</feature>
<dbReference type="EMBL" id="AJWK01021254">
    <property type="status" value="NOT_ANNOTATED_CDS"/>
    <property type="molecule type" value="Genomic_DNA"/>
</dbReference>
<evidence type="ECO:0000313" key="6">
    <source>
        <dbReference type="Proteomes" id="UP000092461"/>
    </source>
</evidence>
<evidence type="ECO:0000256" key="1">
    <source>
        <dbReference type="SAM" id="MobiDB-lite"/>
    </source>
</evidence>
<feature type="domain" description="DUF4773" evidence="3">
    <location>
        <begin position="57"/>
        <end position="96"/>
    </location>
</feature>
<dbReference type="PANTHER" id="PTHR36299">
    <property type="entry name" value="AGAP008005-PA"/>
    <property type="match status" value="1"/>
</dbReference>
<feature type="compositionally biased region" description="Pro residues" evidence="1">
    <location>
        <begin position="186"/>
        <end position="199"/>
    </location>
</feature>
<keyword evidence="6" id="KW-1185">Reference proteome</keyword>
<evidence type="ECO:0000313" key="4">
    <source>
        <dbReference type="EMBL" id="MBC1172582.1"/>
    </source>
</evidence>
<dbReference type="VEuPathDB" id="VectorBase:LLOJ006475"/>
<evidence type="ECO:0000256" key="2">
    <source>
        <dbReference type="SAM" id="SignalP"/>
    </source>
</evidence>
<reference evidence="6" key="1">
    <citation type="submission" date="2012-05" db="EMBL/GenBank/DDBJ databases">
        <title>Whole Genome Assembly of Lutzomyia longipalpis.</title>
        <authorList>
            <person name="Richards S."/>
            <person name="Qu C."/>
            <person name="Dillon R."/>
            <person name="Worley K."/>
            <person name="Scherer S."/>
            <person name="Batterton M."/>
            <person name="Taylor A."/>
            <person name="Hawes A."/>
            <person name="Hernandez B."/>
            <person name="Kovar C."/>
            <person name="Mandapat C."/>
            <person name="Pham C."/>
            <person name="Qu C."/>
            <person name="Jing C."/>
            <person name="Bess C."/>
            <person name="Bandaranaike D."/>
            <person name="Ngo D."/>
            <person name="Ongeri F."/>
            <person name="Arias F."/>
            <person name="Lara F."/>
            <person name="Weissenberger G."/>
            <person name="Kamau G."/>
            <person name="Han H."/>
            <person name="Shen H."/>
            <person name="Dinh H."/>
            <person name="Khalil I."/>
            <person name="Jones J."/>
            <person name="Shafer J."/>
            <person name="Jayaseelan J."/>
            <person name="Quiroz J."/>
            <person name="Blankenburg K."/>
            <person name="Nguyen L."/>
            <person name="Jackson L."/>
            <person name="Francisco L."/>
            <person name="Tang L.-Y."/>
            <person name="Pu L.-L."/>
            <person name="Perales L."/>
            <person name="Lorensuhewa L."/>
            <person name="Munidasa M."/>
            <person name="Coyle M."/>
            <person name="Taylor M."/>
            <person name="Puazo M."/>
            <person name="Firestine M."/>
            <person name="Scheel M."/>
            <person name="Javaid M."/>
            <person name="Wang M."/>
            <person name="Li M."/>
            <person name="Tabassum N."/>
            <person name="Saada N."/>
            <person name="Osuji N."/>
            <person name="Aqrawi P."/>
            <person name="Fu Q."/>
            <person name="Thornton R."/>
            <person name="Raj R."/>
            <person name="Goodspeed R."/>
            <person name="Mata R."/>
            <person name="Najjar R."/>
            <person name="Gubbala S."/>
            <person name="Lee S."/>
            <person name="Denson S."/>
            <person name="Patil S."/>
            <person name="Macmil S."/>
            <person name="Qi S."/>
            <person name="Matskevitch T."/>
            <person name="Palculict T."/>
            <person name="Mathew T."/>
            <person name="Vee V."/>
            <person name="Velamala V."/>
            <person name="Korchina V."/>
            <person name="Cai W."/>
            <person name="Liu W."/>
            <person name="Dai W."/>
            <person name="Zou X."/>
            <person name="Zhu Y."/>
            <person name="Zhang Y."/>
            <person name="Wu Y.-Q."/>
            <person name="Xin Y."/>
            <person name="Nazarath L."/>
            <person name="Kovar C."/>
            <person name="Han Y."/>
            <person name="Muzny D."/>
            <person name="Gibbs R."/>
        </authorList>
    </citation>
    <scope>NUCLEOTIDE SEQUENCE [LARGE SCALE GENOMIC DNA]</scope>
    <source>
        <strain evidence="6">Jacobina</strain>
    </source>
</reference>
<dbReference type="EnsemblMetazoa" id="LLOJ006475-RA">
    <property type="protein sequence ID" value="LLOJ006475-PA"/>
    <property type="gene ID" value="LLOJ006475"/>
</dbReference>
<name>A0A1B0CP02_LUTLO</name>
<dbReference type="Proteomes" id="UP000092461">
    <property type="component" value="Unassembled WGS sequence"/>
</dbReference>
<evidence type="ECO:0000313" key="5">
    <source>
        <dbReference type="EnsemblMetazoa" id="LLOJ006475-PA"/>
    </source>
</evidence>
<feature type="region of interest" description="Disordered" evidence="1">
    <location>
        <begin position="151"/>
        <end position="235"/>
    </location>
</feature>
<feature type="signal peptide" evidence="2">
    <location>
        <begin position="1"/>
        <end position="16"/>
    </location>
</feature>
<reference evidence="4" key="2">
    <citation type="journal article" date="2020" name="BMC">
        <title>Leishmania infection induces a limited differential gene expression in the sand fly midgut.</title>
        <authorList>
            <person name="Coutinho-Abreu I.V."/>
            <person name="Serafim T.D."/>
            <person name="Meneses C."/>
            <person name="Kamhawi S."/>
            <person name="Oliveira F."/>
            <person name="Valenzuela J.G."/>
        </authorList>
    </citation>
    <scope>NUCLEOTIDE SEQUENCE</scope>
    <source>
        <strain evidence="4">Jacobina</strain>
        <tissue evidence="4">Midgut</tissue>
    </source>
</reference>
<dbReference type="PANTHER" id="PTHR36299:SF1">
    <property type="entry name" value="DUF4773 DOMAIN-CONTAINING PROTEIN"/>
    <property type="match status" value="1"/>
</dbReference>
<dbReference type="EMBL" id="GITU01003879">
    <property type="protein sequence ID" value="MBC1172582.1"/>
    <property type="molecule type" value="Transcribed_RNA"/>
</dbReference>
<accession>A0A1B0CP02</accession>
<reference evidence="5" key="3">
    <citation type="submission" date="2020-05" db="UniProtKB">
        <authorList>
            <consortium name="EnsemblMetazoa"/>
        </authorList>
    </citation>
    <scope>IDENTIFICATION</scope>
    <source>
        <strain evidence="5">Jacobina</strain>
    </source>
</reference>
<protein>
    <submittedName>
        <fullName evidence="4">Putative conserved secreted protein</fullName>
    </submittedName>
</protein>
<dbReference type="AlphaFoldDB" id="A0A1B0CP02"/>